<feature type="compositionally biased region" description="Basic residues" evidence="4">
    <location>
        <begin position="668"/>
        <end position="678"/>
    </location>
</feature>
<evidence type="ECO:0000256" key="1">
    <source>
        <dbReference type="ARBA" id="ARBA00022741"/>
    </source>
</evidence>
<dbReference type="Proteomes" id="UP000559256">
    <property type="component" value="Unassembled WGS sequence"/>
</dbReference>
<dbReference type="Gene3D" id="3.30.420.10">
    <property type="entry name" value="Ribonuclease H-like superfamily/Ribonuclease H"/>
    <property type="match status" value="1"/>
</dbReference>
<protein>
    <recommendedName>
        <fullName evidence="5">Helicase C-terminal domain-containing protein</fullName>
    </recommendedName>
</protein>
<dbReference type="Pfam" id="PF01498">
    <property type="entry name" value="HTH_Tnp_Tc3_2"/>
    <property type="match status" value="1"/>
</dbReference>
<feature type="compositionally biased region" description="Basic residues" evidence="4">
    <location>
        <begin position="699"/>
        <end position="708"/>
    </location>
</feature>
<keyword evidence="2" id="KW-0378">Hydrolase</keyword>
<accession>A0A8H5FNX0</accession>
<dbReference type="InterPro" id="IPR050628">
    <property type="entry name" value="SNF2_RAD54_helicase_TF"/>
</dbReference>
<keyword evidence="7" id="KW-1185">Reference proteome</keyword>
<feature type="compositionally biased region" description="Basic and acidic residues" evidence="4">
    <location>
        <begin position="819"/>
        <end position="830"/>
    </location>
</feature>
<feature type="compositionally biased region" description="Polar residues" evidence="4">
    <location>
        <begin position="1048"/>
        <end position="1062"/>
    </location>
</feature>
<sequence length="1062" mass="117911">MDSPFSWSKQKPHNKIILTTHSSLQNEYSSVFQAKATKSKAPWELPARKPGGTLDGTIFVQEFLSVTVDEIHEMRNVNAKHYSILALFNRSNVRIGLTGTPLLTAPTDLTSLGRLLGVPGFLTEESVKEEKEYTWSCTMMQWLHHNDIIAASWTIYKGIQLFYSPHQIMRPITSTQKDNILSLLQTSASSREISAKTGVSKSKIASLAKEMYPDKENHQAGRPRKLSTTDERAAIQQINTGKAENATEVARNINPLLDQPVSTQTIRNSLLRHDVDTSKTKKKPKLTAAHRKARLNFAQKYRNWTVDDWKRVIWSDETKINRYGSDGQQYVWGRKGESLGERNVVETVKFGGVNIMVWGCMGWEGVGNMAEVEGRMNAEQRAAQDVEELNRVQIATVRHIHRAFCNHILCRTAKSKDWLGQVLLDLPPYKPIQGELTLTDREMEIIGRLAEEAKAKMAVGFAKDPDAGYPDFKTMDEYIPVQSTKMTTTACICKHYLQDGHVDSVKFDDEAGVPRFPPVEPAEPGEKPPKILIYAEFPSLTPLLQKVLRLYGIESLAIDGSMSFKKRDKIVAQFRKSTTIRVLIFSRVGSAGLNLACATVVLLFVVDVIFLLGRGSSDMLVNEMAKRKHKMFKAFMNKKLDSELETILQGKPVGHPDQEIDDEDSKPPVRKVARKRRKGPAESDNTDFDTATDGGHQEIRKKKSRKGKGQTVITTEESPYVLTPKDVEMLDGTRDLETTKTSSPDHPGIPSSTVNAPAAERQHLPLPPSKQVGPSQSLSHGLMTPRIQHDGFTSSEPKCMDMAESGPSENDDEFGGVGHSDRSRSSDYEHAQTGMSEGDPGIRQRASGGYTSSLLSDDEDEPIVQESDDAMLGLTMSAMKMKNRKPHKKLNPGQPQDWVSDEDDANLAKLRPQDILKDRTHHQARPVTPPPQPIGQAMPNASRRQRDGDGQSVSASSSAVFPPDYGKEHQGSQRQRDHDASASSAVRPSKDGKQTSHRGETVDATSSRQSRPAVQSANRQGHLSNSQTKKPLKPVVPSSSQDRHTRPAIQTQRSEKASSSNG</sequence>
<dbReference type="SUPFAM" id="SSF52540">
    <property type="entry name" value="P-loop containing nucleoside triphosphate hydrolases"/>
    <property type="match status" value="1"/>
</dbReference>
<evidence type="ECO:0000313" key="6">
    <source>
        <dbReference type="EMBL" id="KAF5343303.1"/>
    </source>
</evidence>
<dbReference type="Gene3D" id="3.40.50.10810">
    <property type="entry name" value="Tandem AAA-ATPase domain"/>
    <property type="match status" value="1"/>
</dbReference>
<dbReference type="GO" id="GO:0006281">
    <property type="term" value="P:DNA repair"/>
    <property type="evidence" value="ECO:0007669"/>
    <property type="project" value="TreeGrafter"/>
</dbReference>
<evidence type="ECO:0000259" key="5">
    <source>
        <dbReference type="SMART" id="SM00490"/>
    </source>
</evidence>
<evidence type="ECO:0000256" key="2">
    <source>
        <dbReference type="ARBA" id="ARBA00022801"/>
    </source>
</evidence>
<comment type="caution">
    <text evidence="6">The sequence shown here is derived from an EMBL/GenBank/DDBJ whole genome shotgun (WGS) entry which is preliminary data.</text>
</comment>
<feature type="compositionally biased region" description="Polar residues" evidence="4">
    <location>
        <begin position="739"/>
        <end position="755"/>
    </location>
</feature>
<reference evidence="6 7" key="1">
    <citation type="journal article" date="2020" name="ISME J.">
        <title>Uncovering the hidden diversity of litter-decomposition mechanisms in mushroom-forming fungi.</title>
        <authorList>
            <person name="Floudas D."/>
            <person name="Bentzer J."/>
            <person name="Ahren D."/>
            <person name="Johansson T."/>
            <person name="Persson P."/>
            <person name="Tunlid A."/>
        </authorList>
    </citation>
    <scope>NUCLEOTIDE SEQUENCE [LARGE SCALE GENOMIC DNA]</scope>
    <source>
        <strain evidence="6 7">CBS 291.85</strain>
    </source>
</reference>
<dbReference type="GO" id="GO:0015074">
    <property type="term" value="P:DNA integration"/>
    <property type="evidence" value="ECO:0007669"/>
    <property type="project" value="InterPro"/>
</dbReference>
<proteinExistence type="predicted"/>
<name>A0A8H5FNX0_9AGAR</name>
<dbReference type="OrthoDB" id="3270319at2759"/>
<dbReference type="InterPro" id="IPR038718">
    <property type="entry name" value="SNF2-like_sf"/>
</dbReference>
<dbReference type="InterPro" id="IPR049730">
    <property type="entry name" value="SNF2/RAD54-like_C"/>
</dbReference>
<dbReference type="InterPro" id="IPR036397">
    <property type="entry name" value="RNaseH_sf"/>
</dbReference>
<evidence type="ECO:0000313" key="7">
    <source>
        <dbReference type="Proteomes" id="UP000559256"/>
    </source>
</evidence>
<dbReference type="GO" id="GO:0016787">
    <property type="term" value="F:hydrolase activity"/>
    <property type="evidence" value="ECO:0007669"/>
    <property type="project" value="UniProtKB-KW"/>
</dbReference>
<organism evidence="6 7">
    <name type="scientific">Tetrapyrgos nigripes</name>
    <dbReference type="NCBI Taxonomy" id="182062"/>
    <lineage>
        <taxon>Eukaryota</taxon>
        <taxon>Fungi</taxon>
        <taxon>Dikarya</taxon>
        <taxon>Basidiomycota</taxon>
        <taxon>Agaricomycotina</taxon>
        <taxon>Agaricomycetes</taxon>
        <taxon>Agaricomycetidae</taxon>
        <taxon>Agaricales</taxon>
        <taxon>Marasmiineae</taxon>
        <taxon>Marasmiaceae</taxon>
        <taxon>Tetrapyrgos</taxon>
    </lineage>
</organism>
<dbReference type="InterPro" id="IPR027417">
    <property type="entry name" value="P-loop_NTPase"/>
</dbReference>
<feature type="compositionally biased region" description="Basic and acidic residues" evidence="4">
    <location>
        <begin position="725"/>
        <end position="738"/>
    </location>
</feature>
<dbReference type="GO" id="GO:0006313">
    <property type="term" value="P:DNA transposition"/>
    <property type="evidence" value="ECO:0007669"/>
    <property type="project" value="InterPro"/>
</dbReference>
<feature type="region of interest" description="Disordered" evidence="4">
    <location>
        <begin position="651"/>
        <end position="1062"/>
    </location>
</feature>
<feature type="compositionally biased region" description="Polar residues" evidence="4">
    <location>
        <begin position="1003"/>
        <end position="1029"/>
    </location>
</feature>
<dbReference type="GO" id="GO:0003677">
    <property type="term" value="F:DNA binding"/>
    <property type="evidence" value="ECO:0007669"/>
    <property type="project" value="InterPro"/>
</dbReference>
<dbReference type="EMBL" id="JAACJM010000143">
    <property type="protein sequence ID" value="KAF5343303.1"/>
    <property type="molecule type" value="Genomic_DNA"/>
</dbReference>
<dbReference type="PANTHER" id="PTHR45626">
    <property type="entry name" value="TRANSCRIPTION TERMINATION FACTOR 2-RELATED"/>
    <property type="match status" value="1"/>
</dbReference>
<dbReference type="SMART" id="SM00490">
    <property type="entry name" value="HELICc"/>
    <property type="match status" value="1"/>
</dbReference>
<dbReference type="InterPro" id="IPR002492">
    <property type="entry name" value="Transposase_Tc1-like"/>
</dbReference>
<dbReference type="AlphaFoldDB" id="A0A8H5FNX0"/>
<feature type="compositionally biased region" description="Basic and acidic residues" evidence="4">
    <location>
        <begin position="988"/>
        <end position="1001"/>
    </location>
</feature>
<evidence type="ECO:0000256" key="4">
    <source>
        <dbReference type="SAM" id="MobiDB-lite"/>
    </source>
</evidence>
<feature type="compositionally biased region" description="Basic and acidic residues" evidence="4">
    <location>
        <begin position="965"/>
        <end position="980"/>
    </location>
</feature>
<dbReference type="Gene3D" id="3.40.50.300">
    <property type="entry name" value="P-loop containing nucleotide triphosphate hydrolases"/>
    <property type="match status" value="1"/>
</dbReference>
<keyword evidence="1" id="KW-0547">Nucleotide-binding</keyword>
<evidence type="ECO:0000256" key="3">
    <source>
        <dbReference type="ARBA" id="ARBA00022840"/>
    </source>
</evidence>
<dbReference type="GO" id="GO:0005524">
    <property type="term" value="F:ATP binding"/>
    <property type="evidence" value="ECO:0007669"/>
    <property type="project" value="UniProtKB-KW"/>
</dbReference>
<dbReference type="CDD" id="cd18793">
    <property type="entry name" value="SF2_C_SNF"/>
    <property type="match status" value="1"/>
</dbReference>
<dbReference type="InterPro" id="IPR001650">
    <property type="entry name" value="Helicase_C-like"/>
</dbReference>
<feature type="compositionally biased region" description="Basic residues" evidence="4">
    <location>
        <begin position="881"/>
        <end position="890"/>
    </location>
</feature>
<feature type="domain" description="Helicase C-terminal" evidence="5">
    <location>
        <begin position="542"/>
        <end position="615"/>
    </location>
</feature>
<feature type="compositionally biased region" description="Acidic residues" evidence="4">
    <location>
        <begin position="856"/>
        <end position="869"/>
    </location>
</feature>
<dbReference type="GO" id="GO:0005634">
    <property type="term" value="C:nucleus"/>
    <property type="evidence" value="ECO:0007669"/>
    <property type="project" value="TreeGrafter"/>
</dbReference>
<gene>
    <name evidence="6" type="ORF">D9758_016500</name>
</gene>
<keyword evidence="3" id="KW-0067">ATP-binding</keyword>
<dbReference type="GO" id="GO:0008094">
    <property type="term" value="F:ATP-dependent activity, acting on DNA"/>
    <property type="evidence" value="ECO:0007669"/>
    <property type="project" value="TreeGrafter"/>
</dbReference>
<dbReference type="Pfam" id="PF00271">
    <property type="entry name" value="Helicase_C"/>
    <property type="match status" value="1"/>
</dbReference>